<keyword evidence="8" id="KW-1185">Reference proteome</keyword>
<feature type="transmembrane region" description="Helical" evidence="6">
    <location>
        <begin position="464"/>
        <end position="484"/>
    </location>
</feature>
<organism evidence="7 8">
    <name type="scientific">Zasmidium cellare ATCC 36951</name>
    <dbReference type="NCBI Taxonomy" id="1080233"/>
    <lineage>
        <taxon>Eukaryota</taxon>
        <taxon>Fungi</taxon>
        <taxon>Dikarya</taxon>
        <taxon>Ascomycota</taxon>
        <taxon>Pezizomycotina</taxon>
        <taxon>Dothideomycetes</taxon>
        <taxon>Dothideomycetidae</taxon>
        <taxon>Mycosphaerellales</taxon>
        <taxon>Mycosphaerellaceae</taxon>
        <taxon>Zasmidium</taxon>
    </lineage>
</organism>
<evidence type="ECO:0000256" key="4">
    <source>
        <dbReference type="ARBA" id="ARBA00022989"/>
    </source>
</evidence>
<feature type="transmembrane region" description="Helical" evidence="6">
    <location>
        <begin position="366"/>
        <end position="386"/>
    </location>
</feature>
<dbReference type="Pfam" id="PF13520">
    <property type="entry name" value="AA_permease_2"/>
    <property type="match status" value="1"/>
</dbReference>
<feature type="transmembrane region" description="Helical" evidence="6">
    <location>
        <begin position="182"/>
        <end position="205"/>
    </location>
</feature>
<gene>
    <name evidence="7" type="ORF">M409DRAFT_70800</name>
</gene>
<evidence type="ECO:0000256" key="6">
    <source>
        <dbReference type="SAM" id="Phobius"/>
    </source>
</evidence>
<evidence type="ECO:0000256" key="2">
    <source>
        <dbReference type="ARBA" id="ARBA00022448"/>
    </source>
</evidence>
<dbReference type="GeneID" id="54572173"/>
<keyword evidence="3 6" id="KW-0812">Transmembrane</keyword>
<feature type="transmembrane region" description="Helical" evidence="6">
    <location>
        <begin position="260"/>
        <end position="282"/>
    </location>
</feature>
<evidence type="ECO:0000313" key="8">
    <source>
        <dbReference type="Proteomes" id="UP000799537"/>
    </source>
</evidence>
<feature type="transmembrane region" description="Helical" evidence="6">
    <location>
        <begin position="59"/>
        <end position="79"/>
    </location>
</feature>
<feature type="transmembrane region" description="Helical" evidence="6">
    <location>
        <begin position="28"/>
        <end position="52"/>
    </location>
</feature>
<dbReference type="PANTHER" id="PTHR45649">
    <property type="entry name" value="AMINO-ACID PERMEASE BAT1"/>
    <property type="match status" value="1"/>
</dbReference>
<dbReference type="InterPro" id="IPR002293">
    <property type="entry name" value="AA/rel_permease1"/>
</dbReference>
<sequence>MPNPEMASCFQLANLGHAQSFERQFSRWTMLGLAFAILNTWSALAASLNLALPSGGPVAVGWGLVVAGVFNLALAASLAEFLSAFPTAGGQYYWVAICSPPSLRAGMSWITGWVNLSGWVALVATNASICSTLIINIIYLMHPSYDFHRWHQFLIYIGITLIFFLNNALLQRVLPQLNGFAICWSLVGFLVVCITVLACAAPDYATGEYVFATFINTTGWPDGPAWLLGLLQGSFSLTAFDAVAHLSEEIPNPSVEGPKIMVYCVLIGIGTGWLFQVVLLFVSGGLVNSEDVINSPAGPLLQISYIATRNKAGAVCLLILPLMCFIFGGTAVMTTSSRMTFAVARDGMLPVSAFWWKLNQKLGVPLNALFLNVFVVIVFGCIYLGSNVAFNAVTASSVVALGISYALPPAMNMLYLRRKLPPRPFAMPEWLGWTANILGVGTIYHPDNRAISVPTWRPVTASNMNYCIVAFGIIILISGLQWIFDGRKNYAGPRITVDEGVVAGGEPNQGKEQLSKAQ</sequence>
<keyword evidence="5 6" id="KW-0472">Membrane</keyword>
<accession>A0A6A6C2U7</accession>
<evidence type="ECO:0000256" key="1">
    <source>
        <dbReference type="ARBA" id="ARBA00004141"/>
    </source>
</evidence>
<evidence type="ECO:0000313" key="7">
    <source>
        <dbReference type="EMBL" id="KAF2159736.1"/>
    </source>
</evidence>
<dbReference type="RefSeq" id="XP_033660625.1">
    <property type="nucleotide sequence ID" value="XM_033818901.1"/>
</dbReference>
<dbReference type="GO" id="GO:0022857">
    <property type="term" value="F:transmembrane transporter activity"/>
    <property type="evidence" value="ECO:0007669"/>
    <property type="project" value="InterPro"/>
</dbReference>
<proteinExistence type="predicted"/>
<reference evidence="7" key="1">
    <citation type="journal article" date="2020" name="Stud. Mycol.">
        <title>101 Dothideomycetes genomes: a test case for predicting lifestyles and emergence of pathogens.</title>
        <authorList>
            <person name="Haridas S."/>
            <person name="Albert R."/>
            <person name="Binder M."/>
            <person name="Bloem J."/>
            <person name="Labutti K."/>
            <person name="Salamov A."/>
            <person name="Andreopoulos B."/>
            <person name="Baker S."/>
            <person name="Barry K."/>
            <person name="Bills G."/>
            <person name="Bluhm B."/>
            <person name="Cannon C."/>
            <person name="Castanera R."/>
            <person name="Culley D."/>
            <person name="Daum C."/>
            <person name="Ezra D."/>
            <person name="Gonzalez J."/>
            <person name="Henrissat B."/>
            <person name="Kuo A."/>
            <person name="Liang C."/>
            <person name="Lipzen A."/>
            <person name="Lutzoni F."/>
            <person name="Magnuson J."/>
            <person name="Mondo S."/>
            <person name="Nolan M."/>
            <person name="Ohm R."/>
            <person name="Pangilinan J."/>
            <person name="Park H.-J."/>
            <person name="Ramirez L."/>
            <person name="Alfaro M."/>
            <person name="Sun H."/>
            <person name="Tritt A."/>
            <person name="Yoshinaga Y."/>
            <person name="Zwiers L.-H."/>
            <person name="Turgeon B."/>
            <person name="Goodwin S."/>
            <person name="Spatafora J."/>
            <person name="Crous P."/>
            <person name="Grigoriev I."/>
        </authorList>
    </citation>
    <scope>NUCLEOTIDE SEQUENCE</scope>
    <source>
        <strain evidence="7">ATCC 36951</strain>
    </source>
</reference>
<keyword evidence="2" id="KW-0813">Transport</keyword>
<dbReference type="EMBL" id="ML993633">
    <property type="protein sequence ID" value="KAF2159736.1"/>
    <property type="molecule type" value="Genomic_DNA"/>
</dbReference>
<evidence type="ECO:0000256" key="3">
    <source>
        <dbReference type="ARBA" id="ARBA00022692"/>
    </source>
</evidence>
<keyword evidence="4 6" id="KW-1133">Transmembrane helix</keyword>
<dbReference type="GO" id="GO:0016020">
    <property type="term" value="C:membrane"/>
    <property type="evidence" value="ECO:0007669"/>
    <property type="project" value="UniProtKB-SubCell"/>
</dbReference>
<dbReference type="PIRSF" id="PIRSF006060">
    <property type="entry name" value="AA_transporter"/>
    <property type="match status" value="1"/>
</dbReference>
<dbReference type="OrthoDB" id="2417308at2759"/>
<comment type="subcellular location">
    <subcellularLocation>
        <location evidence="1">Membrane</location>
        <topology evidence="1">Multi-pass membrane protein</topology>
    </subcellularLocation>
</comment>
<evidence type="ECO:0008006" key="9">
    <source>
        <dbReference type="Google" id="ProtNLM"/>
    </source>
</evidence>
<feature type="transmembrane region" description="Helical" evidence="6">
    <location>
        <begin position="225"/>
        <end position="248"/>
    </location>
</feature>
<evidence type="ECO:0000256" key="5">
    <source>
        <dbReference type="ARBA" id="ARBA00023136"/>
    </source>
</evidence>
<protein>
    <recommendedName>
        <fullName evidence="9">Amino acid permease/ SLC12A domain-containing protein</fullName>
    </recommendedName>
</protein>
<dbReference type="AlphaFoldDB" id="A0A6A6C2U7"/>
<dbReference type="Gene3D" id="1.20.1740.10">
    <property type="entry name" value="Amino acid/polyamine transporter I"/>
    <property type="match status" value="1"/>
</dbReference>
<feature type="transmembrane region" description="Helical" evidence="6">
    <location>
        <begin position="312"/>
        <end position="332"/>
    </location>
</feature>
<name>A0A6A6C2U7_ZASCE</name>
<feature type="transmembrane region" description="Helical" evidence="6">
    <location>
        <begin position="392"/>
        <end position="415"/>
    </location>
</feature>
<dbReference type="Proteomes" id="UP000799537">
    <property type="component" value="Unassembled WGS sequence"/>
</dbReference>
<dbReference type="PANTHER" id="PTHR45649:SF14">
    <property type="entry name" value="GABA PERMEASE"/>
    <property type="match status" value="1"/>
</dbReference>
<feature type="transmembrane region" description="Helical" evidence="6">
    <location>
        <begin position="153"/>
        <end position="170"/>
    </location>
</feature>
<feature type="transmembrane region" description="Helical" evidence="6">
    <location>
        <begin position="119"/>
        <end position="141"/>
    </location>
</feature>
<feature type="transmembrane region" description="Helical" evidence="6">
    <location>
        <begin position="427"/>
        <end position="444"/>
    </location>
</feature>